<evidence type="ECO:0000259" key="8">
    <source>
        <dbReference type="PROSITE" id="PS51433"/>
    </source>
</evidence>
<reference evidence="9" key="2">
    <citation type="submission" date="2021-08" db="EMBL/GenBank/DDBJ databases">
        <authorList>
            <person name="Eriksson T."/>
        </authorList>
    </citation>
    <scope>NUCLEOTIDE SEQUENCE</scope>
    <source>
        <strain evidence="9">Stoneville</strain>
        <tissue evidence="9">Whole head</tissue>
    </source>
</reference>
<dbReference type="Gene3D" id="3.10.20.90">
    <property type="entry name" value="Phosphatidylinositol 3-kinase Catalytic Subunit, Chain A, domain 1"/>
    <property type="match status" value="1"/>
</dbReference>
<evidence type="ECO:0000256" key="4">
    <source>
        <dbReference type="ARBA" id="ARBA00023125"/>
    </source>
</evidence>
<dbReference type="InterPro" id="IPR013761">
    <property type="entry name" value="SAM/pointed_sf"/>
</dbReference>
<evidence type="ECO:0000256" key="1">
    <source>
        <dbReference type="ARBA" id="ARBA00004123"/>
    </source>
</evidence>
<dbReference type="InterPro" id="IPR000418">
    <property type="entry name" value="Ets_dom"/>
</dbReference>
<dbReference type="InterPro" id="IPR036388">
    <property type="entry name" value="WH-like_DNA-bd_sf"/>
</dbReference>
<dbReference type="SUPFAM" id="SSF46785">
    <property type="entry name" value="Winged helix' DNA-binding domain"/>
    <property type="match status" value="1"/>
</dbReference>
<dbReference type="PROSITE" id="PS00345">
    <property type="entry name" value="ETS_DOMAIN_1"/>
    <property type="match status" value="1"/>
</dbReference>
<dbReference type="Pfam" id="PF02198">
    <property type="entry name" value="SAM_PNT"/>
    <property type="match status" value="1"/>
</dbReference>
<evidence type="ECO:0000256" key="2">
    <source>
        <dbReference type="ARBA" id="ARBA00005562"/>
    </source>
</evidence>
<keyword evidence="4 6" id="KW-0238">DNA-binding</keyword>
<dbReference type="Gene3D" id="1.10.150.50">
    <property type="entry name" value="Transcription Factor, Ets-1"/>
    <property type="match status" value="1"/>
</dbReference>
<dbReference type="PROSITE" id="PS51433">
    <property type="entry name" value="PNT"/>
    <property type="match status" value="1"/>
</dbReference>
<sequence>MDKSGGRTKVQTFILTQNEFGQKIYTSQSDRTKSYIIDDEGNMVQYQPSTSIRAVKLEECGVTAEDNFDEMSAEEDDSTHFGMINSLESASDFDDHLMQELDSDLMNVEDSHSNLIMQHMDIQEPLSRLRQLLEQRLGLSLADYSFYLQGAQMLENNKNLVEQCVQGQGLVQINVQLQANLKRINILDVLKPAEDYIHVDELSQNEAKESPPPKAVVQWQVDLPYKKEQDRLKIPHDPIEWTELQVRHWVQWAVRQFNLPNIKLSEWTMTGKELYELTVTDFQKIVPHDPGDVFWTHLELLRKMKVVATKKEDASPPRDEPQAIMKQRRISRVMNNYASAVSYFDNAGTSGNRSGNNGQIQLWQFLLELLTSKEYKSVIHWTGNDGEFKLRNPQLVAQLWGERKNKPTMNYEKLSRALRYYYDGDMISKVHGERFVYKFVCDLKEMLGYDARELSNLINYGNPMIKDKS</sequence>
<evidence type="ECO:0000313" key="10">
    <source>
        <dbReference type="Proteomes" id="UP000719412"/>
    </source>
</evidence>
<dbReference type="Gene3D" id="1.10.10.10">
    <property type="entry name" value="Winged helix-like DNA-binding domain superfamily/Winged helix DNA-binding domain"/>
    <property type="match status" value="1"/>
</dbReference>
<evidence type="ECO:0000259" key="7">
    <source>
        <dbReference type="PROSITE" id="PS50061"/>
    </source>
</evidence>
<dbReference type="FunFam" id="3.10.20.90:FF:000251">
    <property type="entry name" value="DNA-binding protein Ets97D"/>
    <property type="match status" value="1"/>
</dbReference>
<dbReference type="PANTHER" id="PTHR11849">
    <property type="entry name" value="ETS"/>
    <property type="match status" value="1"/>
</dbReference>
<proteinExistence type="inferred from homology"/>
<dbReference type="FunFam" id="1.10.150.50:FF:000039">
    <property type="entry name" value="GA-binding protein alpha chain, putative"/>
    <property type="match status" value="1"/>
</dbReference>
<dbReference type="InterPro" id="IPR036390">
    <property type="entry name" value="WH_DNA-bd_sf"/>
</dbReference>
<dbReference type="GO" id="GO:0043565">
    <property type="term" value="F:sequence-specific DNA binding"/>
    <property type="evidence" value="ECO:0007669"/>
    <property type="project" value="InterPro"/>
</dbReference>
<organism evidence="9 10">
    <name type="scientific">Tenebrio molitor</name>
    <name type="common">Yellow mealworm beetle</name>
    <dbReference type="NCBI Taxonomy" id="7067"/>
    <lineage>
        <taxon>Eukaryota</taxon>
        <taxon>Metazoa</taxon>
        <taxon>Ecdysozoa</taxon>
        <taxon>Arthropoda</taxon>
        <taxon>Hexapoda</taxon>
        <taxon>Insecta</taxon>
        <taxon>Pterygota</taxon>
        <taxon>Neoptera</taxon>
        <taxon>Endopterygota</taxon>
        <taxon>Coleoptera</taxon>
        <taxon>Polyphaga</taxon>
        <taxon>Cucujiformia</taxon>
        <taxon>Tenebrionidae</taxon>
        <taxon>Tenebrio</taxon>
    </lineage>
</organism>
<evidence type="ECO:0008006" key="11">
    <source>
        <dbReference type="Google" id="ProtNLM"/>
    </source>
</evidence>
<dbReference type="PROSITE" id="PS50061">
    <property type="entry name" value="ETS_DOMAIN_3"/>
    <property type="match status" value="1"/>
</dbReference>
<dbReference type="PANTHER" id="PTHR11849:SF195">
    <property type="entry name" value="GA-BINDING PROTEIN ALPHA CHAIN"/>
    <property type="match status" value="1"/>
</dbReference>
<dbReference type="Proteomes" id="UP000719412">
    <property type="component" value="Unassembled WGS sequence"/>
</dbReference>
<reference evidence="9" key="1">
    <citation type="journal article" date="2020" name="J Insects Food Feed">
        <title>The yellow mealworm (Tenebrio molitor) genome: a resource for the emerging insects as food and feed industry.</title>
        <authorList>
            <person name="Eriksson T."/>
            <person name="Andere A."/>
            <person name="Kelstrup H."/>
            <person name="Emery V."/>
            <person name="Picard C."/>
        </authorList>
    </citation>
    <scope>NUCLEOTIDE SEQUENCE</scope>
    <source>
        <strain evidence="9">Stoneville</strain>
        <tissue evidence="9">Whole head</tissue>
    </source>
</reference>
<protein>
    <recommendedName>
        <fullName evidence="11">DNA-binding protein Ets97D</fullName>
    </recommendedName>
</protein>
<dbReference type="AlphaFoldDB" id="A0A8J6HM50"/>
<feature type="domain" description="ETS" evidence="7">
    <location>
        <begin position="360"/>
        <end position="440"/>
    </location>
</feature>
<accession>A0A8J6HM50</accession>
<feature type="domain" description="PNT" evidence="8">
    <location>
        <begin position="220"/>
        <end position="305"/>
    </location>
</feature>
<evidence type="ECO:0000256" key="5">
    <source>
        <dbReference type="ARBA" id="ARBA00023242"/>
    </source>
</evidence>
<dbReference type="SMART" id="SM00251">
    <property type="entry name" value="SAM_PNT"/>
    <property type="match status" value="1"/>
</dbReference>
<comment type="similarity">
    <text evidence="2 6">Belongs to the ETS family.</text>
</comment>
<evidence type="ECO:0000256" key="3">
    <source>
        <dbReference type="ARBA" id="ARBA00022553"/>
    </source>
</evidence>
<gene>
    <name evidence="9" type="ORF">GEV33_005652</name>
</gene>
<comment type="caution">
    <text evidence="9">The sequence shown here is derived from an EMBL/GenBank/DDBJ whole genome shotgun (WGS) entry which is preliminary data.</text>
</comment>
<dbReference type="InterPro" id="IPR003118">
    <property type="entry name" value="Pointed_dom"/>
</dbReference>
<dbReference type="GO" id="GO:0000981">
    <property type="term" value="F:DNA-binding transcription factor activity, RNA polymerase II-specific"/>
    <property type="evidence" value="ECO:0007669"/>
    <property type="project" value="TreeGrafter"/>
</dbReference>
<comment type="subcellular location">
    <subcellularLocation>
        <location evidence="1 6">Nucleus</location>
    </subcellularLocation>
</comment>
<name>A0A8J6HM50_TENMO</name>
<dbReference type="Pfam" id="PF11620">
    <property type="entry name" value="GABP-alpha"/>
    <property type="match status" value="1"/>
</dbReference>
<keyword evidence="10" id="KW-1185">Reference proteome</keyword>
<dbReference type="PROSITE" id="PS00346">
    <property type="entry name" value="ETS_DOMAIN_2"/>
    <property type="match status" value="1"/>
</dbReference>
<evidence type="ECO:0000256" key="6">
    <source>
        <dbReference type="RuleBase" id="RU004019"/>
    </source>
</evidence>
<dbReference type="CDD" id="cd08534">
    <property type="entry name" value="SAM_PNT-GABP-alpha"/>
    <property type="match status" value="1"/>
</dbReference>
<dbReference type="InterPro" id="IPR046328">
    <property type="entry name" value="ETS_fam"/>
</dbReference>
<keyword evidence="3" id="KW-0597">Phosphoprotein</keyword>
<dbReference type="FunFam" id="1.10.10.10:FF:000200">
    <property type="entry name" value="GA-binding protein alpha chain, putative"/>
    <property type="match status" value="1"/>
</dbReference>
<keyword evidence="5 6" id="KW-0539">Nucleus</keyword>
<dbReference type="GO" id="GO:0005634">
    <property type="term" value="C:nucleus"/>
    <property type="evidence" value="ECO:0007669"/>
    <property type="project" value="UniProtKB-SubCell"/>
</dbReference>
<evidence type="ECO:0000313" key="9">
    <source>
        <dbReference type="EMBL" id="KAH0817140.1"/>
    </source>
</evidence>
<dbReference type="SMART" id="SM00413">
    <property type="entry name" value="ETS"/>
    <property type="match status" value="1"/>
</dbReference>
<dbReference type="Pfam" id="PF00178">
    <property type="entry name" value="Ets"/>
    <property type="match status" value="1"/>
</dbReference>
<dbReference type="InterPro" id="IPR024668">
    <property type="entry name" value="GABP_asu_N"/>
</dbReference>
<dbReference type="PRINTS" id="PR00454">
    <property type="entry name" value="ETSDOMAIN"/>
</dbReference>
<dbReference type="EMBL" id="JABDTM020020239">
    <property type="protein sequence ID" value="KAH0817140.1"/>
    <property type="molecule type" value="Genomic_DNA"/>
</dbReference>
<dbReference type="GO" id="GO:0030154">
    <property type="term" value="P:cell differentiation"/>
    <property type="evidence" value="ECO:0007669"/>
    <property type="project" value="TreeGrafter"/>
</dbReference>
<dbReference type="SUPFAM" id="SSF47769">
    <property type="entry name" value="SAM/Pointed domain"/>
    <property type="match status" value="1"/>
</dbReference>